<comment type="caution">
    <text evidence="2">The sequence shown here is derived from an EMBL/GenBank/DDBJ whole genome shotgun (WGS) entry which is preliminary data.</text>
</comment>
<feature type="compositionally biased region" description="Polar residues" evidence="1">
    <location>
        <begin position="1"/>
        <end position="10"/>
    </location>
</feature>
<dbReference type="EMBL" id="JABWSX010000001">
    <property type="protein sequence ID" value="NVL06778.1"/>
    <property type="molecule type" value="Genomic_DNA"/>
</dbReference>
<dbReference type="RefSeq" id="WP_176530543.1">
    <property type="nucleotide sequence ID" value="NZ_CP088022.1"/>
</dbReference>
<reference evidence="2" key="1">
    <citation type="submission" date="2020-06" db="EMBL/GenBank/DDBJ databases">
        <title>Whole Genome Sequence of Bradyrhizobium sp. Strain 66S1MB.</title>
        <authorList>
            <person name="Bromfield E."/>
            <person name="Cloutier S."/>
        </authorList>
    </citation>
    <scope>NUCLEOTIDE SEQUENCE</scope>
    <source>
        <strain evidence="2">66S1MB</strain>
    </source>
</reference>
<proteinExistence type="predicted"/>
<evidence type="ECO:0000256" key="1">
    <source>
        <dbReference type="SAM" id="MobiDB-lite"/>
    </source>
</evidence>
<name>A0A974AFT5_9BRAD</name>
<evidence type="ECO:0000313" key="2">
    <source>
        <dbReference type="EMBL" id="NVL06778.1"/>
    </source>
</evidence>
<dbReference type="AlphaFoldDB" id="A0A974AFT5"/>
<accession>A0A974AFT5</accession>
<protein>
    <submittedName>
        <fullName evidence="2">Uncharacterized protein</fullName>
    </submittedName>
</protein>
<sequence>MLETSRSPHSLTPRERRDENGECGEPSIEIKSRAISEREIDQVWSGAGIENQGRRSVIEHLNSV</sequence>
<organism evidence="2">
    <name type="scientific">Bradyrhizobium quebecense</name>
    <dbReference type="NCBI Taxonomy" id="2748629"/>
    <lineage>
        <taxon>Bacteria</taxon>
        <taxon>Pseudomonadati</taxon>
        <taxon>Pseudomonadota</taxon>
        <taxon>Alphaproteobacteria</taxon>
        <taxon>Hyphomicrobiales</taxon>
        <taxon>Nitrobacteraceae</taxon>
        <taxon>Bradyrhizobium</taxon>
    </lineage>
</organism>
<gene>
    <name evidence="2" type="ORF">HU230_13775</name>
</gene>
<feature type="region of interest" description="Disordered" evidence="1">
    <location>
        <begin position="1"/>
        <end position="34"/>
    </location>
</feature>